<dbReference type="AlphaFoldDB" id="A0A7C3J1U1"/>
<dbReference type="GO" id="GO:0016616">
    <property type="term" value="F:oxidoreductase activity, acting on the CH-OH group of donors, NAD or NADP as acceptor"/>
    <property type="evidence" value="ECO:0007669"/>
    <property type="project" value="InterPro"/>
</dbReference>
<dbReference type="Pfam" id="PF03720">
    <property type="entry name" value="UDPG_MGDP_dh_C"/>
    <property type="match status" value="1"/>
</dbReference>
<comment type="similarity">
    <text evidence="3">Belongs to the UDP-glucose/GDP-mannose dehydrogenase family.</text>
</comment>
<dbReference type="GO" id="GO:0016628">
    <property type="term" value="F:oxidoreductase activity, acting on the CH-CH group of donors, NAD or NADP as acceptor"/>
    <property type="evidence" value="ECO:0007669"/>
    <property type="project" value="InterPro"/>
</dbReference>
<gene>
    <name evidence="5" type="ORF">ENP94_07475</name>
    <name evidence="6" type="ORF">ENS16_03120</name>
</gene>
<dbReference type="SUPFAM" id="SSF52413">
    <property type="entry name" value="UDP-glucose/GDP-mannose dehydrogenase C-terminal domain"/>
    <property type="match status" value="1"/>
</dbReference>
<reference evidence="6" key="1">
    <citation type="journal article" date="2020" name="mSystems">
        <title>Genome- and Community-Level Interaction Insights into Carbon Utilization and Element Cycling Functions of Hydrothermarchaeota in Hydrothermal Sediment.</title>
        <authorList>
            <person name="Zhou Z."/>
            <person name="Liu Y."/>
            <person name="Xu W."/>
            <person name="Pan J."/>
            <person name="Luo Z.H."/>
            <person name="Li M."/>
        </authorList>
    </citation>
    <scope>NUCLEOTIDE SEQUENCE [LARGE SCALE GENOMIC DNA]</scope>
    <source>
        <strain evidence="5">SpSt-265</strain>
        <strain evidence="6">SpSt-465</strain>
    </source>
</reference>
<name>A0A7C3J1U1_UNCW3</name>
<evidence type="ECO:0000256" key="2">
    <source>
        <dbReference type="ARBA" id="ARBA00023027"/>
    </source>
</evidence>
<dbReference type="Pfam" id="PF03721">
    <property type="entry name" value="UDPG_MGDP_dh_N"/>
    <property type="match status" value="1"/>
</dbReference>
<evidence type="ECO:0000256" key="1">
    <source>
        <dbReference type="ARBA" id="ARBA00023002"/>
    </source>
</evidence>
<evidence type="ECO:0000313" key="5">
    <source>
        <dbReference type="EMBL" id="HEA87826.1"/>
    </source>
</evidence>
<evidence type="ECO:0000259" key="4">
    <source>
        <dbReference type="SMART" id="SM00984"/>
    </source>
</evidence>
<dbReference type="SUPFAM" id="SSF51735">
    <property type="entry name" value="NAD(P)-binding Rossmann-fold domains"/>
    <property type="match status" value="1"/>
</dbReference>
<dbReference type="EMBL" id="DSTU01000004">
    <property type="protein sequence ID" value="HFJ53664.1"/>
    <property type="molecule type" value="Genomic_DNA"/>
</dbReference>
<dbReference type="SMART" id="SM00984">
    <property type="entry name" value="UDPG_MGDP_dh_C"/>
    <property type="match status" value="1"/>
</dbReference>
<organism evidence="6">
    <name type="scientific">candidate division WOR-3 bacterium</name>
    <dbReference type="NCBI Taxonomy" id="2052148"/>
    <lineage>
        <taxon>Bacteria</taxon>
        <taxon>Bacteria division WOR-3</taxon>
    </lineage>
</organism>
<accession>A0A7C3J1U1</accession>
<dbReference type="EMBL" id="DSLG01000008">
    <property type="protein sequence ID" value="HEA87826.1"/>
    <property type="molecule type" value="Genomic_DNA"/>
</dbReference>
<evidence type="ECO:0000313" key="6">
    <source>
        <dbReference type="EMBL" id="HFJ53664.1"/>
    </source>
</evidence>
<dbReference type="Pfam" id="PF00984">
    <property type="entry name" value="UDPG_MGDP_dh"/>
    <property type="match status" value="1"/>
</dbReference>
<dbReference type="InterPro" id="IPR001732">
    <property type="entry name" value="UDP-Glc/GDP-Man_DH_N"/>
</dbReference>
<comment type="caution">
    <text evidence="6">The sequence shown here is derived from an EMBL/GenBank/DDBJ whole genome shotgun (WGS) entry which is preliminary data.</text>
</comment>
<dbReference type="PANTHER" id="PTHR43491:SF1">
    <property type="entry name" value="UDP-N-ACETYL-D-MANNOSAMINE DEHYDROGENASE"/>
    <property type="match status" value="1"/>
</dbReference>
<sequence>MSKLVQQIDRRQARVAVIGIGYVGLPLAVEIARAGYPTVGIDVDENKVRAVNQGKSYIGDVPAEDVAELVRAGRLKATTDYRQCKQCEIINICVPTPFTATKDPDVSYIVEAGKQVAANLKPGQLIILRSTTYPETTEKVLLPILEQTGLKVGRDFFLSFAPERIDPGNKKWTIRTTPVVIGGVTRKCTELSCRFYEKIVDQVVPVSSPRVAEMSKLLENIFRSVNIALVNELARMCDRMGNIDVWEVINAAATKPFGYMPFYPGPGIGGHCILIDPYYLAWKAREYDFHSNFIELAAETNEAMPFFVVDRILEVLGINGVPARNARILIIGAAFKRDVDDTRHSPAIKVMELLLDKVRRIEYVDPYVPEIEIAGRKFRAQKLTPALLRAADCVVILTDHTCLDYNLILRESRLIVDTRNAIKHRRVKKLYTLGYRVKG</sequence>
<keyword evidence="2" id="KW-0520">NAD</keyword>
<dbReference type="InterPro" id="IPR008927">
    <property type="entry name" value="6-PGluconate_DH-like_C_sf"/>
</dbReference>
<dbReference type="InterPro" id="IPR028359">
    <property type="entry name" value="UDP_ManNAc/GlcNAc_DH"/>
</dbReference>
<feature type="domain" description="UDP-glucose/GDP-mannose dehydrogenase C-terminal" evidence="4">
    <location>
        <begin position="329"/>
        <end position="424"/>
    </location>
</feature>
<proteinExistence type="inferred from homology"/>
<dbReference type="PANTHER" id="PTHR43491">
    <property type="entry name" value="UDP-N-ACETYL-D-MANNOSAMINE DEHYDROGENASE"/>
    <property type="match status" value="1"/>
</dbReference>
<dbReference type="InterPro" id="IPR014026">
    <property type="entry name" value="UDP-Glc/GDP-Man_DH_dimer"/>
</dbReference>
<keyword evidence="1" id="KW-0560">Oxidoreductase</keyword>
<dbReference type="PIRSF" id="PIRSF000124">
    <property type="entry name" value="UDPglc_GDPman_dh"/>
    <property type="match status" value="1"/>
</dbReference>
<evidence type="ECO:0000256" key="3">
    <source>
        <dbReference type="PIRNR" id="PIRNR000124"/>
    </source>
</evidence>
<dbReference type="PIRSF" id="PIRSF500136">
    <property type="entry name" value="UDP_ManNAc_DH"/>
    <property type="match status" value="1"/>
</dbReference>
<dbReference type="InterPro" id="IPR014027">
    <property type="entry name" value="UDP-Glc/GDP-Man_DH_C"/>
</dbReference>
<dbReference type="InterPro" id="IPR036220">
    <property type="entry name" value="UDP-Glc/GDP-Man_DH_C_sf"/>
</dbReference>
<dbReference type="GO" id="GO:0000271">
    <property type="term" value="P:polysaccharide biosynthetic process"/>
    <property type="evidence" value="ECO:0007669"/>
    <property type="project" value="InterPro"/>
</dbReference>
<dbReference type="GO" id="GO:0051287">
    <property type="term" value="F:NAD binding"/>
    <property type="evidence" value="ECO:0007669"/>
    <property type="project" value="InterPro"/>
</dbReference>
<dbReference type="InterPro" id="IPR036291">
    <property type="entry name" value="NAD(P)-bd_dom_sf"/>
</dbReference>
<dbReference type="InterPro" id="IPR017476">
    <property type="entry name" value="UDP-Glc/GDP-Man"/>
</dbReference>
<dbReference type="SUPFAM" id="SSF48179">
    <property type="entry name" value="6-phosphogluconate dehydrogenase C-terminal domain-like"/>
    <property type="match status" value="1"/>
</dbReference>
<dbReference type="Gene3D" id="3.40.50.720">
    <property type="entry name" value="NAD(P)-binding Rossmann-like Domain"/>
    <property type="match status" value="2"/>
</dbReference>
<protein>
    <submittedName>
        <fullName evidence="6">Nucleotide sugar dehydrogenase</fullName>
    </submittedName>
</protein>
<dbReference type="NCBIfam" id="TIGR03026">
    <property type="entry name" value="NDP-sugDHase"/>
    <property type="match status" value="1"/>
</dbReference>